<gene>
    <name evidence="6" type="ORF">SAMN04488057_11849</name>
</gene>
<evidence type="ECO:0000256" key="4">
    <source>
        <dbReference type="ARBA" id="ARBA00023315"/>
    </source>
</evidence>
<sequence length="249" mass="27988">MKDHKNRLIEDLLRLGLSGGDHLLVHASLNAVGRFRDRAGILVAALTEVLGSSGTLLMPCLSYKTVTQDHPDFDVSATPSCVGGLAEYFRTCEGVDRSLHPTHSVSARGRLSVFFLAEHWKDSTPCGTHSPFARLPEVQGKVMFLGCGSRPNTSMHAIEEKVIPPYLFGSRVRYQLRLKDGSRMQKIYLAHGFKNYEQRYDRLLSLMDPGACRRGKVLDADTLVLDSREMWAKGFRQLKENPFFFVDQM</sequence>
<protein>
    <recommendedName>
        <fullName evidence="2 5">Aminoglycoside N(3)-acetyltransferase</fullName>
        <ecNumber evidence="5">2.3.1.-</ecNumber>
    </recommendedName>
</protein>
<evidence type="ECO:0000256" key="5">
    <source>
        <dbReference type="RuleBase" id="RU365031"/>
    </source>
</evidence>
<proteinExistence type="inferred from homology"/>
<dbReference type="EC" id="2.3.1.-" evidence="5"/>
<evidence type="ECO:0000313" key="7">
    <source>
        <dbReference type="Proteomes" id="UP000184513"/>
    </source>
</evidence>
<accession>A0A1M7QHZ7</accession>
<dbReference type="EMBL" id="FRCY01000018">
    <property type="protein sequence ID" value="SHN30530.1"/>
    <property type="molecule type" value="Genomic_DNA"/>
</dbReference>
<dbReference type="OrthoDB" id="7330654at2"/>
<keyword evidence="3 5" id="KW-0808">Transferase</keyword>
<keyword evidence="5" id="KW-0046">Antibiotic resistance</keyword>
<evidence type="ECO:0000256" key="2">
    <source>
        <dbReference type="ARBA" id="ARBA00012882"/>
    </source>
</evidence>
<comment type="similarity">
    <text evidence="1 5">Belongs to the antibiotic N-acetyltransferase family.</text>
</comment>
<dbReference type="InterPro" id="IPR028345">
    <property type="entry name" value="Antibiotic_NAT-like"/>
</dbReference>
<dbReference type="InterPro" id="IPR003679">
    <property type="entry name" value="Amioglycoside_AcTrfase"/>
</dbReference>
<keyword evidence="7" id="KW-1185">Reference proteome</keyword>
<dbReference type="GO" id="GO:0046353">
    <property type="term" value="F:aminoglycoside 3-N-acetyltransferase activity"/>
    <property type="evidence" value="ECO:0007669"/>
    <property type="project" value="UniProtKB-EC"/>
</dbReference>
<name>A0A1M7QHZ7_9BACT</name>
<dbReference type="PANTHER" id="PTHR11104:SF0">
    <property type="entry name" value="SPBETA PROPHAGE-DERIVED AMINOGLYCOSIDE N(3')-ACETYLTRANSFERASE-LIKE PROTEIN YOKD"/>
    <property type="match status" value="1"/>
</dbReference>
<dbReference type="AlphaFoldDB" id="A0A1M7QHZ7"/>
<evidence type="ECO:0000256" key="1">
    <source>
        <dbReference type="ARBA" id="ARBA00006383"/>
    </source>
</evidence>
<evidence type="ECO:0000313" key="6">
    <source>
        <dbReference type="EMBL" id="SHN30530.1"/>
    </source>
</evidence>
<dbReference type="Proteomes" id="UP000184513">
    <property type="component" value="Unassembled WGS sequence"/>
</dbReference>
<organism evidence="6 7">
    <name type="scientific">Cyclobacterium lianum</name>
    <dbReference type="NCBI Taxonomy" id="388280"/>
    <lineage>
        <taxon>Bacteria</taxon>
        <taxon>Pseudomonadati</taxon>
        <taxon>Bacteroidota</taxon>
        <taxon>Cytophagia</taxon>
        <taxon>Cytophagales</taxon>
        <taxon>Cyclobacteriaceae</taxon>
        <taxon>Cyclobacterium</taxon>
    </lineage>
</organism>
<comment type="catalytic activity">
    <reaction evidence="5">
        <text>a 2-deoxystreptamine antibiotic + acetyl-CoA = an N(3)-acetyl-2-deoxystreptamine antibiotic + CoA + H(+)</text>
        <dbReference type="Rhea" id="RHEA:12665"/>
        <dbReference type="ChEBI" id="CHEBI:15378"/>
        <dbReference type="ChEBI" id="CHEBI:57287"/>
        <dbReference type="ChEBI" id="CHEBI:57288"/>
        <dbReference type="ChEBI" id="CHEBI:57921"/>
        <dbReference type="ChEBI" id="CHEBI:77452"/>
        <dbReference type="EC" id="2.3.1.81"/>
    </reaction>
</comment>
<dbReference type="SUPFAM" id="SSF110710">
    <property type="entry name" value="TTHA0583/YokD-like"/>
    <property type="match status" value="1"/>
</dbReference>
<dbReference type="RefSeq" id="WP_073097475.1">
    <property type="nucleotide sequence ID" value="NZ_FRCY01000018.1"/>
</dbReference>
<dbReference type="PANTHER" id="PTHR11104">
    <property type="entry name" value="AMINOGLYCOSIDE N3-ACETYLTRANSFERASE"/>
    <property type="match status" value="1"/>
</dbReference>
<dbReference type="STRING" id="388280.SAMN04488057_11849"/>
<keyword evidence="4 5" id="KW-0012">Acyltransferase</keyword>
<dbReference type="GO" id="GO:0046677">
    <property type="term" value="P:response to antibiotic"/>
    <property type="evidence" value="ECO:0007669"/>
    <property type="project" value="UniProtKB-KW"/>
</dbReference>
<reference evidence="6 7" key="1">
    <citation type="submission" date="2016-11" db="EMBL/GenBank/DDBJ databases">
        <authorList>
            <person name="Jaros S."/>
            <person name="Januszkiewicz K."/>
            <person name="Wedrychowicz H."/>
        </authorList>
    </citation>
    <scope>NUCLEOTIDE SEQUENCE [LARGE SCALE GENOMIC DNA]</scope>
    <source>
        <strain evidence="6 7">CGMCC 1.6102</strain>
    </source>
</reference>
<evidence type="ECO:0000256" key="3">
    <source>
        <dbReference type="ARBA" id="ARBA00022679"/>
    </source>
</evidence>
<dbReference type="Pfam" id="PF02522">
    <property type="entry name" value="Antibiotic_NAT"/>
    <property type="match status" value="1"/>
</dbReference>